<keyword evidence="1" id="KW-0812">Transmembrane</keyword>
<reference evidence="2 3" key="1">
    <citation type="submission" date="2011-05" db="EMBL/GenBank/DDBJ databases">
        <title>Complete sequence of Methanotorris igneus Kol 5.</title>
        <authorList>
            <consortium name="US DOE Joint Genome Institute"/>
            <person name="Lucas S."/>
            <person name="Han J."/>
            <person name="Lapidus A."/>
            <person name="Cheng J.-F."/>
            <person name="Goodwin L."/>
            <person name="Pitluck S."/>
            <person name="Peters L."/>
            <person name="Mikhailova N."/>
            <person name="Chertkov O."/>
            <person name="Han C."/>
            <person name="Tapia R."/>
            <person name="Land M."/>
            <person name="Hauser L."/>
            <person name="Kyrpides N."/>
            <person name="Ivanova N."/>
            <person name="Pagani I."/>
            <person name="Sieprawska-Lupa M."/>
            <person name="Whitman W."/>
            <person name="Woyke T."/>
        </authorList>
    </citation>
    <scope>NUCLEOTIDE SEQUENCE [LARGE SCALE GENOMIC DNA]</scope>
    <source>
        <strain evidence="3">DSM 5666 / JCM 11834 / Kol 5</strain>
    </source>
</reference>
<dbReference type="Proteomes" id="UP000009227">
    <property type="component" value="Chromosome"/>
</dbReference>
<accession>F6BDV1</accession>
<dbReference type="HOGENOM" id="CLU_1405986_0_0_2"/>
<feature type="transmembrane region" description="Helical" evidence="1">
    <location>
        <begin position="173"/>
        <end position="190"/>
    </location>
</feature>
<evidence type="ECO:0000256" key="1">
    <source>
        <dbReference type="SAM" id="Phobius"/>
    </source>
</evidence>
<dbReference type="AlphaFoldDB" id="F6BDV1"/>
<keyword evidence="1" id="KW-0472">Membrane</keyword>
<proteinExistence type="predicted"/>
<gene>
    <name evidence="2" type="ordered locus">Metig_1123</name>
</gene>
<feature type="transmembrane region" description="Helical" evidence="1">
    <location>
        <begin position="120"/>
        <end position="141"/>
    </location>
</feature>
<dbReference type="EMBL" id="CP002737">
    <property type="protein sequence ID" value="AEF96662.1"/>
    <property type="molecule type" value="Genomic_DNA"/>
</dbReference>
<evidence type="ECO:0000313" key="3">
    <source>
        <dbReference type="Proteomes" id="UP000009227"/>
    </source>
</evidence>
<keyword evidence="3" id="KW-1185">Reference proteome</keyword>
<organism evidence="3">
    <name type="scientific">Methanotorris igneus (strain DSM 5666 / JCM 11834 / Kol 5)</name>
    <dbReference type="NCBI Taxonomy" id="880724"/>
    <lineage>
        <taxon>Archaea</taxon>
        <taxon>Methanobacteriati</taxon>
        <taxon>Methanobacteriota</taxon>
        <taxon>Methanomada group</taxon>
        <taxon>Methanococci</taxon>
        <taxon>Methanococcales</taxon>
        <taxon>Methanocaldococcaceae</taxon>
        <taxon>Methanotorris</taxon>
    </lineage>
</organism>
<feature type="transmembrane region" description="Helical" evidence="1">
    <location>
        <begin position="92"/>
        <end position="114"/>
    </location>
</feature>
<feature type="transmembrane region" description="Helical" evidence="1">
    <location>
        <begin position="150"/>
        <end position="167"/>
    </location>
</feature>
<keyword evidence="1" id="KW-1133">Transmembrane helix</keyword>
<evidence type="ECO:0000313" key="2">
    <source>
        <dbReference type="EMBL" id="AEF96662.1"/>
    </source>
</evidence>
<protein>
    <submittedName>
        <fullName evidence="2">Uncharacterized protein</fullName>
    </submittedName>
</protein>
<feature type="transmembrane region" description="Helical" evidence="1">
    <location>
        <begin position="12"/>
        <end position="35"/>
    </location>
</feature>
<sequence>MVSDRFFKIMWYLLAFCIIYLVIYGIIGIISNNIIDDDSIYNFVGIFQVFLIIFGYLSVGLCIGGLILVVIRTIWNGVLREYLKDKTSIIQLLLLDYLTTTWFIYIFILCLIVYSKLRNLGISMLVFSVGIWLYLYCWYVFMNYLDKKELRLFVPQIVGLLSTSIIIYKSENYVISVLILLLTSLFWYFWRKI</sequence>
<dbReference type="KEGG" id="mig:Metig_1123"/>
<name>F6BDV1_METIK</name>
<feature type="transmembrane region" description="Helical" evidence="1">
    <location>
        <begin position="47"/>
        <end position="71"/>
    </location>
</feature>